<comment type="caution">
    <text evidence="2">The sequence shown here is derived from an EMBL/GenBank/DDBJ whole genome shotgun (WGS) entry which is preliminary data.</text>
</comment>
<proteinExistence type="predicted"/>
<dbReference type="Pfam" id="PF13689">
    <property type="entry name" value="DUF4154"/>
    <property type="match status" value="1"/>
</dbReference>
<sequence length="172" mass="18959">MKKGKTVVGTLLLMLMMVAFNTHVKAQNAEHQVKTVFIYNFIRYIEWPKQGEEFTIGIYGNDPEAFSAFMDMAAKKAATKRIVVKSFTSLSEAASCDILFIPAQNSGNLNEVKSLGLKNILVVTEKAGLAKKGSGINFINVDGKLRFEINRDEIERSGLKVSSQLLGLAIEV</sequence>
<protein>
    <recommendedName>
        <fullName evidence="4">Transmembrane protein</fullName>
    </recommendedName>
</protein>
<dbReference type="RefSeq" id="WP_009583506.1">
    <property type="nucleotide sequence ID" value="NZ_AMZN01000128.1"/>
</dbReference>
<dbReference type="Proteomes" id="UP000011135">
    <property type="component" value="Unassembled WGS sequence"/>
</dbReference>
<evidence type="ECO:0000313" key="2">
    <source>
        <dbReference type="EMBL" id="ELR68251.1"/>
    </source>
</evidence>
<feature type="signal peptide" evidence="1">
    <location>
        <begin position="1"/>
        <end position="26"/>
    </location>
</feature>
<evidence type="ECO:0008006" key="4">
    <source>
        <dbReference type="Google" id="ProtNLM"/>
    </source>
</evidence>
<dbReference type="OrthoDB" id="1342147at2"/>
<dbReference type="EMBL" id="AMZN01000128">
    <property type="protein sequence ID" value="ELR68251.1"/>
    <property type="molecule type" value="Genomic_DNA"/>
</dbReference>
<name>L8JHE6_9BACT</name>
<dbReference type="AlphaFoldDB" id="L8JHE6"/>
<organism evidence="2 3">
    <name type="scientific">Fulvivirga imtechensis AK7</name>
    <dbReference type="NCBI Taxonomy" id="1237149"/>
    <lineage>
        <taxon>Bacteria</taxon>
        <taxon>Pseudomonadati</taxon>
        <taxon>Bacteroidota</taxon>
        <taxon>Cytophagia</taxon>
        <taxon>Cytophagales</taxon>
        <taxon>Fulvivirgaceae</taxon>
        <taxon>Fulvivirga</taxon>
    </lineage>
</organism>
<gene>
    <name evidence="2" type="ORF">C900_00605</name>
</gene>
<evidence type="ECO:0000313" key="3">
    <source>
        <dbReference type="Proteomes" id="UP000011135"/>
    </source>
</evidence>
<keyword evidence="3" id="KW-1185">Reference proteome</keyword>
<dbReference type="eggNOG" id="ENOG5030I9W">
    <property type="taxonomic scope" value="Bacteria"/>
</dbReference>
<evidence type="ECO:0000256" key="1">
    <source>
        <dbReference type="SAM" id="SignalP"/>
    </source>
</evidence>
<keyword evidence="1" id="KW-0732">Signal</keyword>
<accession>L8JHE6</accession>
<dbReference type="InterPro" id="IPR025293">
    <property type="entry name" value="YfiR/HmsC-like"/>
</dbReference>
<feature type="chain" id="PRO_5003993131" description="Transmembrane protein" evidence="1">
    <location>
        <begin position="27"/>
        <end position="172"/>
    </location>
</feature>
<reference evidence="2 3" key="1">
    <citation type="submission" date="2012-12" db="EMBL/GenBank/DDBJ databases">
        <title>Genome assembly of Fulvivirga imtechensis AK7.</title>
        <authorList>
            <person name="Nupur N."/>
            <person name="Khatri I."/>
            <person name="Kumar R."/>
            <person name="Subramanian S."/>
            <person name="Pinnaka A."/>
        </authorList>
    </citation>
    <scope>NUCLEOTIDE SEQUENCE [LARGE SCALE GENOMIC DNA]</scope>
    <source>
        <strain evidence="2 3">AK7</strain>
    </source>
</reference>
<dbReference type="STRING" id="1237149.C900_00605"/>